<accession>A0A0B0II95</accession>
<dbReference type="EMBL" id="JRJU01000005">
    <property type="protein sequence ID" value="KHF41025.1"/>
    <property type="molecule type" value="Genomic_DNA"/>
</dbReference>
<dbReference type="Pfam" id="PF09335">
    <property type="entry name" value="VTT_dom"/>
    <property type="match status" value="1"/>
</dbReference>
<keyword evidence="4 6" id="KW-1133">Transmembrane helix</keyword>
<keyword evidence="9" id="KW-1185">Reference proteome</keyword>
<dbReference type="STRING" id="333138.LQ50_06465"/>
<sequence length="191" mass="22444">MEEFLERSFQFIEQSGWFAPLFFVLLHVFRQVFFIPVLLVCLLGGYLFGTVYGSIYSILGLTAVSVVFYGLIHIFPSMREKLTKLKKRFLKEKHQLTIVQMMIMRLMPFIHFHLVSLYLIESTKNLKEYTKYSFFVSIPPAVVYTAFGDMIHELPLAGTLIFASFLAVLFLFFRKKRTNIKWDDFFSTSKQ</sequence>
<dbReference type="PANTHER" id="PTHR12677">
    <property type="entry name" value="GOLGI APPARATUS MEMBRANE PROTEIN TVP38-RELATED"/>
    <property type="match status" value="1"/>
</dbReference>
<feature type="transmembrane region" description="Helical" evidence="6">
    <location>
        <begin position="21"/>
        <end position="48"/>
    </location>
</feature>
<dbReference type="OrthoDB" id="2451090at2"/>
<feature type="transmembrane region" description="Helical" evidence="6">
    <location>
        <begin position="54"/>
        <end position="75"/>
    </location>
</feature>
<evidence type="ECO:0000256" key="5">
    <source>
        <dbReference type="ARBA" id="ARBA00023136"/>
    </source>
</evidence>
<evidence type="ECO:0000256" key="4">
    <source>
        <dbReference type="ARBA" id="ARBA00022989"/>
    </source>
</evidence>
<evidence type="ECO:0000256" key="3">
    <source>
        <dbReference type="ARBA" id="ARBA00022692"/>
    </source>
</evidence>
<feature type="transmembrane region" description="Helical" evidence="6">
    <location>
        <begin position="154"/>
        <end position="173"/>
    </location>
</feature>
<reference evidence="8 9" key="1">
    <citation type="submission" date="2014-09" db="EMBL/GenBank/DDBJ databases">
        <title>Genome sequencing and annotation of Bacillus Okhensis strain Kh10-101T.</title>
        <authorList>
            <person name="Prakash J.S."/>
        </authorList>
    </citation>
    <scope>NUCLEOTIDE SEQUENCE [LARGE SCALE GENOMIC DNA]</scope>
    <source>
        <strain evidence="9">Kh10-101T</strain>
    </source>
</reference>
<name>A0A0B0II95_9BACI</name>
<feature type="transmembrane region" description="Helical" evidence="6">
    <location>
        <begin position="96"/>
        <end position="120"/>
    </location>
</feature>
<dbReference type="GO" id="GO:0005886">
    <property type="term" value="C:plasma membrane"/>
    <property type="evidence" value="ECO:0007669"/>
    <property type="project" value="UniProtKB-SubCell"/>
</dbReference>
<feature type="domain" description="VTT" evidence="7">
    <location>
        <begin position="36"/>
        <end position="149"/>
    </location>
</feature>
<keyword evidence="3 6" id="KW-0812">Transmembrane</keyword>
<dbReference type="InterPro" id="IPR015414">
    <property type="entry name" value="TMEM64"/>
</dbReference>
<evidence type="ECO:0000256" key="2">
    <source>
        <dbReference type="ARBA" id="ARBA00022475"/>
    </source>
</evidence>
<evidence type="ECO:0000259" key="7">
    <source>
        <dbReference type="Pfam" id="PF09335"/>
    </source>
</evidence>
<evidence type="ECO:0000256" key="1">
    <source>
        <dbReference type="ARBA" id="ARBA00004651"/>
    </source>
</evidence>
<gene>
    <name evidence="8" type="ORF">LQ50_06465</name>
</gene>
<dbReference type="InterPro" id="IPR032816">
    <property type="entry name" value="VTT_dom"/>
</dbReference>
<dbReference type="Proteomes" id="UP000030832">
    <property type="component" value="Unassembled WGS sequence"/>
</dbReference>
<comment type="caution">
    <text evidence="8">The sequence shown here is derived from an EMBL/GenBank/DDBJ whole genome shotgun (WGS) entry which is preliminary data.</text>
</comment>
<evidence type="ECO:0000313" key="8">
    <source>
        <dbReference type="EMBL" id="KHF41025.1"/>
    </source>
</evidence>
<dbReference type="AlphaFoldDB" id="A0A0B0II95"/>
<dbReference type="eggNOG" id="COG0398">
    <property type="taxonomic scope" value="Bacteria"/>
</dbReference>
<keyword evidence="5 6" id="KW-0472">Membrane</keyword>
<comment type="similarity">
    <text evidence="6">Belongs to the TVP38/TMEM64 family.</text>
</comment>
<evidence type="ECO:0000256" key="6">
    <source>
        <dbReference type="RuleBase" id="RU366058"/>
    </source>
</evidence>
<evidence type="ECO:0000313" key="9">
    <source>
        <dbReference type="Proteomes" id="UP000030832"/>
    </source>
</evidence>
<comment type="subcellular location">
    <subcellularLocation>
        <location evidence="1 6">Cell membrane</location>
        <topology evidence="1 6">Multi-pass membrane protein</topology>
    </subcellularLocation>
</comment>
<comment type="caution">
    <text evidence="6">Lacks conserved residue(s) required for the propagation of feature annotation.</text>
</comment>
<proteinExistence type="inferred from homology"/>
<protein>
    <recommendedName>
        <fullName evidence="6">TVP38/TMEM64 family membrane protein</fullName>
    </recommendedName>
</protein>
<organism evidence="8 9">
    <name type="scientific">Halalkalibacter okhensis</name>
    <dbReference type="NCBI Taxonomy" id="333138"/>
    <lineage>
        <taxon>Bacteria</taxon>
        <taxon>Bacillati</taxon>
        <taxon>Bacillota</taxon>
        <taxon>Bacilli</taxon>
        <taxon>Bacillales</taxon>
        <taxon>Bacillaceae</taxon>
        <taxon>Halalkalibacter</taxon>
    </lineage>
</organism>
<dbReference type="RefSeq" id="WP_034627101.1">
    <property type="nucleotide sequence ID" value="NZ_JRJU01000005.1"/>
</dbReference>
<keyword evidence="2 6" id="KW-1003">Cell membrane</keyword>
<dbReference type="PANTHER" id="PTHR12677:SF59">
    <property type="entry name" value="GOLGI APPARATUS MEMBRANE PROTEIN TVP38-RELATED"/>
    <property type="match status" value="1"/>
</dbReference>